<accession>A0ABR8PI93</accession>
<sequence>MSDNYNKTNQTNGLNSNDMYQNSYGEPSQLPMNYNYFPTDTDRFYEEESTGSGSFLMGALVGGVIGAAAALFLAPKTGKEMRDDFSTQAGQLKNKSIELSSTAKDKAVDLTATAKDKAADLTSTAKDKAADLSSTAKEKATQLSSAAKEKSGDLKKNVQDQTDKVKSMTSKTTAPMDDGTASSEGEEPIVAAGNKNKQDNKSASKKFEEKKEASNQTTKNSDVAYDNSKNIGKDKYINQNPVSDEKPKNN</sequence>
<organism evidence="3 4">
    <name type="scientific">Sporosarcina gallistercoris</name>
    <dbReference type="NCBI Taxonomy" id="2762245"/>
    <lineage>
        <taxon>Bacteria</taxon>
        <taxon>Bacillati</taxon>
        <taxon>Bacillota</taxon>
        <taxon>Bacilli</taxon>
        <taxon>Bacillales</taxon>
        <taxon>Caryophanaceae</taxon>
        <taxon>Sporosarcina</taxon>
    </lineage>
</organism>
<dbReference type="Proteomes" id="UP000659496">
    <property type="component" value="Unassembled WGS sequence"/>
</dbReference>
<dbReference type="RefSeq" id="WP_191689052.1">
    <property type="nucleotide sequence ID" value="NZ_JACSQY010000003.1"/>
</dbReference>
<keyword evidence="4" id="KW-1185">Reference proteome</keyword>
<comment type="caution">
    <text evidence="3">The sequence shown here is derived from an EMBL/GenBank/DDBJ whole genome shotgun (WGS) entry which is preliminary data.</text>
</comment>
<evidence type="ECO:0000256" key="1">
    <source>
        <dbReference type="SAM" id="MobiDB-lite"/>
    </source>
</evidence>
<feature type="region of interest" description="Disordered" evidence="1">
    <location>
        <begin position="119"/>
        <end position="250"/>
    </location>
</feature>
<keyword evidence="2" id="KW-1133">Transmembrane helix</keyword>
<dbReference type="Pfam" id="PF12732">
    <property type="entry name" value="YtxH"/>
    <property type="match status" value="1"/>
</dbReference>
<protein>
    <submittedName>
        <fullName evidence="3">YtxH domain-containing protein</fullName>
    </submittedName>
</protein>
<proteinExistence type="predicted"/>
<dbReference type="InterPro" id="IPR024623">
    <property type="entry name" value="YtxH"/>
</dbReference>
<gene>
    <name evidence="3" type="ORF">H9659_06135</name>
</gene>
<evidence type="ECO:0000256" key="2">
    <source>
        <dbReference type="SAM" id="Phobius"/>
    </source>
</evidence>
<feature type="transmembrane region" description="Helical" evidence="2">
    <location>
        <begin position="55"/>
        <end position="74"/>
    </location>
</feature>
<dbReference type="PANTHER" id="PTHR35792:SF1">
    <property type="entry name" value="SLL0268 PROTEIN"/>
    <property type="match status" value="1"/>
</dbReference>
<evidence type="ECO:0000313" key="3">
    <source>
        <dbReference type="EMBL" id="MBD7907902.1"/>
    </source>
</evidence>
<dbReference type="PANTHER" id="PTHR35792">
    <property type="entry name" value="GENERAL STRESS PROTEIN"/>
    <property type="match status" value="1"/>
</dbReference>
<feature type="compositionally biased region" description="Basic and acidic residues" evidence="1">
    <location>
        <begin position="196"/>
        <end position="213"/>
    </location>
</feature>
<keyword evidence="2" id="KW-0812">Transmembrane</keyword>
<dbReference type="EMBL" id="JACSQY010000003">
    <property type="protein sequence ID" value="MBD7907902.1"/>
    <property type="molecule type" value="Genomic_DNA"/>
</dbReference>
<feature type="compositionally biased region" description="Basic and acidic residues" evidence="1">
    <location>
        <begin position="147"/>
        <end position="166"/>
    </location>
</feature>
<feature type="compositionally biased region" description="Basic and acidic residues" evidence="1">
    <location>
        <begin position="119"/>
        <end position="140"/>
    </location>
</feature>
<name>A0ABR8PI93_9BACL</name>
<feature type="region of interest" description="Disordered" evidence="1">
    <location>
        <begin position="1"/>
        <end position="25"/>
    </location>
</feature>
<keyword evidence="2" id="KW-0472">Membrane</keyword>
<evidence type="ECO:0000313" key="4">
    <source>
        <dbReference type="Proteomes" id="UP000659496"/>
    </source>
</evidence>
<dbReference type="InterPro" id="IPR052928">
    <property type="entry name" value="Desiccation-related_membrane"/>
</dbReference>
<reference evidence="3 4" key="1">
    <citation type="submission" date="2020-08" db="EMBL/GenBank/DDBJ databases">
        <title>A Genomic Blueprint of the Chicken Gut Microbiome.</title>
        <authorList>
            <person name="Gilroy R."/>
            <person name="Ravi A."/>
            <person name="Getino M."/>
            <person name="Pursley I."/>
            <person name="Horton D.L."/>
            <person name="Alikhan N.-F."/>
            <person name="Baker D."/>
            <person name="Gharbi K."/>
            <person name="Hall N."/>
            <person name="Watson M."/>
            <person name="Adriaenssens E.M."/>
            <person name="Foster-Nyarko E."/>
            <person name="Jarju S."/>
            <person name="Secka A."/>
            <person name="Antonio M."/>
            <person name="Oren A."/>
            <person name="Chaudhuri R."/>
            <person name="La Ragione R.M."/>
            <person name="Hildebrand F."/>
            <person name="Pallen M.J."/>
        </authorList>
    </citation>
    <scope>NUCLEOTIDE SEQUENCE [LARGE SCALE GENOMIC DNA]</scope>
    <source>
        <strain evidence="3 4">Sa3CUA8</strain>
    </source>
</reference>